<sequence>MTKVNEFEVDLQKLEEEIKEVLLTCNCAEEEVSEINSFNLMGAKDSELVHAMANVTLASKTTNMLLIYSTVFKKLIYMKNID</sequence>
<dbReference type="AlphaFoldDB" id="A0A2K9BP26"/>
<evidence type="ECO:0000256" key="1">
    <source>
        <dbReference type="SAM" id="Coils"/>
    </source>
</evidence>
<feature type="coiled-coil region" evidence="1">
    <location>
        <begin position="4"/>
        <end position="31"/>
    </location>
</feature>
<keyword evidence="1" id="KW-0175">Coiled coil</keyword>
<keyword evidence="3" id="KW-1185">Reference proteome</keyword>
<reference evidence="2 3" key="1">
    <citation type="submission" date="2017-12" db="EMBL/GenBank/DDBJ databases">
        <title>Mesoplasma syrphidae YJS, Complete Genome.</title>
        <authorList>
            <person name="Knight T.F."/>
            <person name="Citino T."/>
            <person name="Rubinstein R."/>
            <person name="Neuschaefer Z."/>
        </authorList>
    </citation>
    <scope>NUCLEOTIDE SEQUENCE [LARGE SCALE GENOMIC DNA]</scope>
    <source>
        <strain evidence="2 3">YJS</strain>
    </source>
</reference>
<proteinExistence type="predicted"/>
<dbReference type="Proteomes" id="UP000233419">
    <property type="component" value="Chromosome"/>
</dbReference>
<dbReference type="RefSeq" id="WP_027048608.1">
    <property type="nucleotide sequence ID" value="NZ_CP025257.1"/>
</dbReference>
<protein>
    <submittedName>
        <fullName evidence="2">Uncharacterized protein</fullName>
    </submittedName>
</protein>
<accession>A0A2K9BP26</accession>
<evidence type="ECO:0000313" key="2">
    <source>
        <dbReference type="EMBL" id="AUF83793.1"/>
    </source>
</evidence>
<dbReference type="EMBL" id="CP025257">
    <property type="protein sequence ID" value="AUF83793.1"/>
    <property type="molecule type" value="Genomic_DNA"/>
</dbReference>
<name>A0A2K9BP26_9MOLU</name>
<gene>
    <name evidence="2" type="ORF">CXP39_03255</name>
</gene>
<dbReference type="KEGG" id="msyr:CXP39_03255"/>
<evidence type="ECO:0000313" key="3">
    <source>
        <dbReference type="Proteomes" id="UP000233419"/>
    </source>
</evidence>
<organism evidence="2 3">
    <name type="scientific">Mesoplasma syrphidae</name>
    <dbReference type="NCBI Taxonomy" id="225999"/>
    <lineage>
        <taxon>Bacteria</taxon>
        <taxon>Bacillati</taxon>
        <taxon>Mycoplasmatota</taxon>
        <taxon>Mollicutes</taxon>
        <taxon>Entomoplasmatales</taxon>
        <taxon>Entomoplasmataceae</taxon>
        <taxon>Mesoplasma</taxon>
    </lineage>
</organism>
<dbReference type="OrthoDB" id="9898524at2"/>